<proteinExistence type="predicted"/>
<organism evidence="1 2">
    <name type="scientific">Micromonospora chalcea</name>
    <dbReference type="NCBI Taxonomy" id="1874"/>
    <lineage>
        <taxon>Bacteria</taxon>
        <taxon>Bacillati</taxon>
        <taxon>Actinomycetota</taxon>
        <taxon>Actinomycetes</taxon>
        <taxon>Micromonosporales</taxon>
        <taxon>Micromonosporaceae</taxon>
        <taxon>Micromonospora</taxon>
    </lineage>
</organism>
<dbReference type="RefSeq" id="WP_069089730.1">
    <property type="nucleotide sequence ID" value="NZ_QGTA01000198.1"/>
</dbReference>
<accession>A0ABX9Y2E5</accession>
<keyword evidence="2" id="KW-1185">Reference proteome</keyword>
<name>A0ABX9Y2E5_MICCH</name>
<sequence length="196" mass="21215">MSAAPRGVGGGARQRREQERVQKAADFCASVLTDGWVEVVSDRATECVTEETWRRLFSRRRRRRCKLLARMAGAILACKKKLHDLVGAVAAWLASLLGGDRVVQSLARELASRIPLPPDAKMVATARGLQVAGVLLCVVNGDDLTRCQCFIDLALEEAKTQVKKILVAALEDWTDLAQFPAKPSVAERGAYGTAGG</sequence>
<evidence type="ECO:0000313" key="1">
    <source>
        <dbReference type="EMBL" id="RQW91933.1"/>
    </source>
</evidence>
<evidence type="ECO:0000313" key="2">
    <source>
        <dbReference type="Proteomes" id="UP000274694"/>
    </source>
</evidence>
<reference evidence="1 2" key="1">
    <citation type="submission" date="2018-05" db="EMBL/GenBank/DDBJ databases">
        <title>Micromonospora from Atacama Desert.</title>
        <authorList>
            <person name="Carro L."/>
            <person name="Goodfellow M."/>
            <person name="Klenk H.-P."/>
        </authorList>
    </citation>
    <scope>NUCLEOTIDE SEQUENCE [LARGE SCALE GENOMIC DNA]</scope>
    <source>
        <strain evidence="1 2">LB41</strain>
    </source>
</reference>
<protein>
    <recommendedName>
        <fullName evidence="3">CLASP N-terminal domain-containing protein</fullName>
    </recommendedName>
</protein>
<evidence type="ECO:0008006" key="3">
    <source>
        <dbReference type="Google" id="ProtNLM"/>
    </source>
</evidence>
<comment type="caution">
    <text evidence="1">The sequence shown here is derived from an EMBL/GenBank/DDBJ whole genome shotgun (WGS) entry which is preliminary data.</text>
</comment>
<gene>
    <name evidence="1" type="ORF">DLJ60_16010</name>
</gene>
<dbReference type="Proteomes" id="UP000274694">
    <property type="component" value="Unassembled WGS sequence"/>
</dbReference>
<dbReference type="EMBL" id="QGTA01000198">
    <property type="protein sequence ID" value="RQW91933.1"/>
    <property type="molecule type" value="Genomic_DNA"/>
</dbReference>